<gene>
    <name evidence="6" type="ORF">EJ06DRAFT_341861</name>
</gene>
<feature type="domain" description="FAD-binding PCMH-type" evidence="5">
    <location>
        <begin position="99"/>
        <end position="296"/>
    </location>
</feature>
<dbReference type="InterPro" id="IPR012951">
    <property type="entry name" value="BBE"/>
</dbReference>
<dbReference type="InterPro" id="IPR050432">
    <property type="entry name" value="FAD-linked_Oxidoreductases_BP"/>
</dbReference>
<dbReference type="Gene3D" id="3.40.462.20">
    <property type="match status" value="1"/>
</dbReference>
<name>A0A6G1I2G4_9PEZI</name>
<dbReference type="GO" id="GO:0016491">
    <property type="term" value="F:oxidoreductase activity"/>
    <property type="evidence" value="ECO:0007669"/>
    <property type="project" value="UniProtKB-KW"/>
</dbReference>
<proteinExistence type="inferred from homology"/>
<evidence type="ECO:0000313" key="6">
    <source>
        <dbReference type="EMBL" id="KAF2402488.1"/>
    </source>
</evidence>
<dbReference type="InterPro" id="IPR006094">
    <property type="entry name" value="Oxid_FAD_bind_N"/>
</dbReference>
<protein>
    <submittedName>
        <fullName evidence="6">FAD-binding domain-containing protein</fullName>
    </submittedName>
</protein>
<dbReference type="AlphaFoldDB" id="A0A6G1I2G4"/>
<dbReference type="PROSITE" id="PS51387">
    <property type="entry name" value="FAD_PCMH"/>
    <property type="match status" value="1"/>
</dbReference>
<sequence length="679" mass="70505">MRSAFALLAAFPLALGMPHGPDGDMPAAPKPATPSAAVTAPKPAGPAPAIAPTGAVAGKTVTPAGCKALNSDADFPTLAEVRAVLPEAEPRPVPKGFSLGGKRPDYLVRAETVADVQAAVKLAAKRNLRLSVINSGHDFLGRNDAPSGLSLDVSLLGGVRVLESFTPTEKGAEKPGKAPNTIVPVKGKQAAVTFGAGLSTQRLNNLIFPSKLLTMGAAHGSVSVAGGWGQTAGHGPLTPVYGLGVDQFLEFKVVTADGQLRVANKVSNPDLFWALRGGGGGTFGVVVEATVKAYPDIPVTVTTWWMNTTAEEHGLWDAYGYLHTQFPDMVARGISGYYYIYPGAMRAMMVHVGNTTATAAAASFWKPHLEKMASFPGVKPAETQISEYDSFKAYFDSRFGAIDKPACGSVVPAPHKQKRHGPGMEMAAPRPNGAVPLDSRLLGAKHFAHPDLVAAFKATASKGLGGVSMPSLQGHLVAGGKAAHPDDDTAVLPAWRNALVHLIGTRIPGVVSVDSLRKISPDSGAYANEAYYLEENWKETFWGANYPKLSTIKTKYDPDMLFWATPGINADLLEARPDGRVCRVTTPYTRNTPPRSDNSVSALGGAVITNPDSMSGFPKGNGTAKGLQIPPALLSALAKGTGLPKSSGSGNLGALGVPAAVFPTPTGAAAKETACAGGH</sequence>
<keyword evidence="2" id="KW-0560">Oxidoreductase</keyword>
<dbReference type="Pfam" id="PF08031">
    <property type="entry name" value="BBE"/>
    <property type="match status" value="1"/>
</dbReference>
<evidence type="ECO:0000256" key="2">
    <source>
        <dbReference type="ARBA" id="ARBA00023002"/>
    </source>
</evidence>
<feature type="signal peptide" evidence="4">
    <location>
        <begin position="1"/>
        <end position="16"/>
    </location>
</feature>
<dbReference type="Pfam" id="PF01565">
    <property type="entry name" value="FAD_binding_4"/>
    <property type="match status" value="2"/>
</dbReference>
<accession>A0A6G1I2G4</accession>
<dbReference type="GO" id="GO:0071949">
    <property type="term" value="F:FAD binding"/>
    <property type="evidence" value="ECO:0007669"/>
    <property type="project" value="InterPro"/>
</dbReference>
<evidence type="ECO:0000256" key="4">
    <source>
        <dbReference type="SAM" id="SignalP"/>
    </source>
</evidence>
<organism evidence="6 7">
    <name type="scientific">Trichodelitschia bisporula</name>
    <dbReference type="NCBI Taxonomy" id="703511"/>
    <lineage>
        <taxon>Eukaryota</taxon>
        <taxon>Fungi</taxon>
        <taxon>Dikarya</taxon>
        <taxon>Ascomycota</taxon>
        <taxon>Pezizomycotina</taxon>
        <taxon>Dothideomycetes</taxon>
        <taxon>Dothideomycetes incertae sedis</taxon>
        <taxon>Phaeotrichales</taxon>
        <taxon>Phaeotrichaceae</taxon>
        <taxon>Trichodelitschia</taxon>
    </lineage>
</organism>
<dbReference type="EMBL" id="ML996691">
    <property type="protein sequence ID" value="KAF2402488.1"/>
    <property type="molecule type" value="Genomic_DNA"/>
</dbReference>
<feature type="compositionally biased region" description="Low complexity" evidence="3">
    <location>
        <begin position="33"/>
        <end position="45"/>
    </location>
</feature>
<dbReference type="InterPro" id="IPR016169">
    <property type="entry name" value="FAD-bd_PCMH_sub2"/>
</dbReference>
<dbReference type="SUPFAM" id="SSF56176">
    <property type="entry name" value="FAD-binding/transporter-associated domain-like"/>
    <property type="match status" value="1"/>
</dbReference>
<reference evidence="6" key="1">
    <citation type="journal article" date="2020" name="Stud. Mycol.">
        <title>101 Dothideomycetes genomes: a test case for predicting lifestyles and emergence of pathogens.</title>
        <authorList>
            <person name="Haridas S."/>
            <person name="Albert R."/>
            <person name="Binder M."/>
            <person name="Bloem J."/>
            <person name="Labutti K."/>
            <person name="Salamov A."/>
            <person name="Andreopoulos B."/>
            <person name="Baker S."/>
            <person name="Barry K."/>
            <person name="Bills G."/>
            <person name="Bluhm B."/>
            <person name="Cannon C."/>
            <person name="Castanera R."/>
            <person name="Culley D."/>
            <person name="Daum C."/>
            <person name="Ezra D."/>
            <person name="Gonzalez J."/>
            <person name="Henrissat B."/>
            <person name="Kuo A."/>
            <person name="Liang C."/>
            <person name="Lipzen A."/>
            <person name="Lutzoni F."/>
            <person name="Magnuson J."/>
            <person name="Mondo S."/>
            <person name="Nolan M."/>
            <person name="Ohm R."/>
            <person name="Pangilinan J."/>
            <person name="Park H.-J."/>
            <person name="Ramirez L."/>
            <person name="Alfaro M."/>
            <person name="Sun H."/>
            <person name="Tritt A."/>
            <person name="Yoshinaga Y."/>
            <person name="Zwiers L.-H."/>
            <person name="Turgeon B."/>
            <person name="Goodwin S."/>
            <person name="Spatafora J."/>
            <person name="Crous P."/>
            <person name="Grigoriev I."/>
        </authorList>
    </citation>
    <scope>NUCLEOTIDE SEQUENCE</scope>
    <source>
        <strain evidence="6">CBS 262.69</strain>
    </source>
</reference>
<dbReference type="InterPro" id="IPR036318">
    <property type="entry name" value="FAD-bd_PCMH-like_sf"/>
</dbReference>
<evidence type="ECO:0000256" key="1">
    <source>
        <dbReference type="ARBA" id="ARBA00005466"/>
    </source>
</evidence>
<dbReference type="PANTHER" id="PTHR13878:SF91">
    <property type="entry name" value="FAD BINDING DOMAIN PROTEIN (AFU_ORTHOLOGUE AFUA_6G12070)-RELATED"/>
    <property type="match status" value="1"/>
</dbReference>
<dbReference type="Proteomes" id="UP000799640">
    <property type="component" value="Unassembled WGS sequence"/>
</dbReference>
<comment type="similarity">
    <text evidence="1">Belongs to the oxygen-dependent FAD-linked oxidoreductase family.</text>
</comment>
<feature type="chain" id="PRO_5026043992" evidence="4">
    <location>
        <begin position="17"/>
        <end position="679"/>
    </location>
</feature>
<dbReference type="OrthoDB" id="9983560at2759"/>
<keyword evidence="7" id="KW-1185">Reference proteome</keyword>
<evidence type="ECO:0000259" key="5">
    <source>
        <dbReference type="PROSITE" id="PS51387"/>
    </source>
</evidence>
<dbReference type="InterPro" id="IPR016166">
    <property type="entry name" value="FAD-bd_PCMH"/>
</dbReference>
<dbReference type="PANTHER" id="PTHR13878">
    <property type="entry name" value="GULONOLACTONE OXIDASE"/>
    <property type="match status" value="1"/>
</dbReference>
<evidence type="ECO:0000313" key="7">
    <source>
        <dbReference type="Proteomes" id="UP000799640"/>
    </source>
</evidence>
<keyword evidence="4" id="KW-0732">Signal</keyword>
<dbReference type="Gene3D" id="3.30.465.10">
    <property type="match status" value="2"/>
</dbReference>
<evidence type="ECO:0000256" key="3">
    <source>
        <dbReference type="SAM" id="MobiDB-lite"/>
    </source>
</evidence>
<feature type="region of interest" description="Disordered" evidence="3">
    <location>
        <begin position="22"/>
        <end position="45"/>
    </location>
</feature>